<dbReference type="RefSeq" id="WP_117395546.1">
    <property type="nucleotide sequence ID" value="NZ_CP021330.1"/>
</dbReference>
<organism evidence="1 2">
    <name type="scientific">Maritalea myrionectae</name>
    <dbReference type="NCBI Taxonomy" id="454601"/>
    <lineage>
        <taxon>Bacteria</taxon>
        <taxon>Pseudomonadati</taxon>
        <taxon>Pseudomonadota</taxon>
        <taxon>Alphaproteobacteria</taxon>
        <taxon>Hyphomicrobiales</taxon>
        <taxon>Devosiaceae</taxon>
        <taxon>Maritalea</taxon>
    </lineage>
</organism>
<proteinExistence type="predicted"/>
<sequence>MNITRVETRQQWLVKIGDKYLHMVCSGLTTDNKRWALRVTREQWAKVKRRFPNARRWPIVPLNNQTDGVA</sequence>
<protein>
    <submittedName>
        <fullName evidence="1">Uncharacterized protein</fullName>
    </submittedName>
</protein>
<accession>A0A2R4ME23</accession>
<dbReference type="KEGG" id="mmyr:MXMO3_01669"/>
<name>A0A2R4ME23_9HYPH</name>
<dbReference type="Proteomes" id="UP000258927">
    <property type="component" value="Chromosome"/>
</dbReference>
<evidence type="ECO:0000313" key="1">
    <source>
        <dbReference type="EMBL" id="AVX04195.1"/>
    </source>
</evidence>
<dbReference type="EMBL" id="CP021330">
    <property type="protein sequence ID" value="AVX04195.1"/>
    <property type="molecule type" value="Genomic_DNA"/>
</dbReference>
<gene>
    <name evidence="1" type="ORF">MXMO3_01669</name>
</gene>
<dbReference type="AlphaFoldDB" id="A0A2R4ME23"/>
<reference evidence="1 2" key="1">
    <citation type="submission" date="2017-05" db="EMBL/GenBank/DDBJ databases">
        <title>Genome Analysis of Maritalea myrionectae HL2708#5.</title>
        <authorList>
            <consortium name="Cotde Inc.-PKNU"/>
            <person name="Jang D."/>
            <person name="Oh H.-M."/>
        </authorList>
    </citation>
    <scope>NUCLEOTIDE SEQUENCE [LARGE SCALE GENOMIC DNA]</scope>
    <source>
        <strain evidence="1 2">HL2708#5</strain>
    </source>
</reference>
<evidence type="ECO:0000313" key="2">
    <source>
        <dbReference type="Proteomes" id="UP000258927"/>
    </source>
</evidence>
<keyword evidence="2" id="KW-1185">Reference proteome</keyword>